<evidence type="ECO:0000313" key="9">
    <source>
        <dbReference type="EMBL" id="TDP93201.1"/>
    </source>
</evidence>
<feature type="transmembrane region" description="Helical" evidence="7">
    <location>
        <begin position="78"/>
        <end position="98"/>
    </location>
</feature>
<dbReference type="Pfam" id="PF00892">
    <property type="entry name" value="EamA"/>
    <property type="match status" value="1"/>
</dbReference>
<name>A0A4R6S122_9MICO</name>
<dbReference type="PANTHER" id="PTHR32322:SF18">
    <property type="entry name" value="S-ADENOSYLMETHIONINE_S-ADENOSYLHOMOCYSTEINE TRANSPORTER"/>
    <property type="match status" value="1"/>
</dbReference>
<keyword evidence="5 7" id="KW-1133">Transmembrane helix</keyword>
<dbReference type="InterPro" id="IPR037185">
    <property type="entry name" value="EmrE-like"/>
</dbReference>
<evidence type="ECO:0000256" key="1">
    <source>
        <dbReference type="ARBA" id="ARBA00004651"/>
    </source>
</evidence>
<dbReference type="PANTHER" id="PTHR32322">
    <property type="entry name" value="INNER MEMBRANE TRANSPORTER"/>
    <property type="match status" value="1"/>
</dbReference>
<gene>
    <name evidence="9" type="ORF">EDF62_1177</name>
</gene>
<dbReference type="GO" id="GO:0005886">
    <property type="term" value="C:plasma membrane"/>
    <property type="evidence" value="ECO:0007669"/>
    <property type="project" value="UniProtKB-SubCell"/>
</dbReference>
<comment type="similarity">
    <text evidence="2">Belongs to the EamA transporter family.</text>
</comment>
<dbReference type="EMBL" id="SNYA01000003">
    <property type="protein sequence ID" value="TDP93201.1"/>
    <property type="molecule type" value="Genomic_DNA"/>
</dbReference>
<feature type="transmembrane region" description="Helical" evidence="7">
    <location>
        <begin position="243"/>
        <end position="263"/>
    </location>
</feature>
<proteinExistence type="inferred from homology"/>
<accession>A0A4R6S122</accession>
<evidence type="ECO:0000256" key="7">
    <source>
        <dbReference type="SAM" id="Phobius"/>
    </source>
</evidence>
<evidence type="ECO:0000256" key="2">
    <source>
        <dbReference type="ARBA" id="ARBA00007362"/>
    </source>
</evidence>
<reference evidence="9 10" key="1">
    <citation type="submission" date="2019-03" db="EMBL/GenBank/DDBJ databases">
        <title>Genomic analyses of the natural microbiome of Caenorhabditis elegans.</title>
        <authorList>
            <person name="Samuel B."/>
        </authorList>
    </citation>
    <scope>NUCLEOTIDE SEQUENCE [LARGE SCALE GENOMIC DNA]</scope>
    <source>
        <strain evidence="9 10">JUb18</strain>
    </source>
</reference>
<feature type="transmembrane region" description="Helical" evidence="7">
    <location>
        <begin position="211"/>
        <end position="231"/>
    </location>
</feature>
<evidence type="ECO:0000256" key="6">
    <source>
        <dbReference type="ARBA" id="ARBA00023136"/>
    </source>
</evidence>
<keyword evidence="6 7" id="KW-0472">Membrane</keyword>
<dbReference type="InterPro" id="IPR050638">
    <property type="entry name" value="AA-Vitamin_Transporters"/>
</dbReference>
<feature type="transmembrane region" description="Helical" evidence="7">
    <location>
        <begin position="152"/>
        <end position="171"/>
    </location>
</feature>
<organism evidence="9 10">
    <name type="scientific">Leucobacter luti</name>
    <dbReference type="NCBI Taxonomy" id="340320"/>
    <lineage>
        <taxon>Bacteria</taxon>
        <taxon>Bacillati</taxon>
        <taxon>Actinomycetota</taxon>
        <taxon>Actinomycetes</taxon>
        <taxon>Micrococcales</taxon>
        <taxon>Microbacteriaceae</taxon>
        <taxon>Leucobacter</taxon>
    </lineage>
</organism>
<feature type="transmembrane region" description="Helical" evidence="7">
    <location>
        <begin position="49"/>
        <end position="66"/>
    </location>
</feature>
<feature type="transmembrane region" description="Helical" evidence="7">
    <location>
        <begin position="129"/>
        <end position="146"/>
    </location>
</feature>
<dbReference type="Proteomes" id="UP000295601">
    <property type="component" value="Unassembled WGS sequence"/>
</dbReference>
<evidence type="ECO:0000256" key="4">
    <source>
        <dbReference type="ARBA" id="ARBA00022692"/>
    </source>
</evidence>
<evidence type="ECO:0000256" key="3">
    <source>
        <dbReference type="ARBA" id="ARBA00022475"/>
    </source>
</evidence>
<protein>
    <submittedName>
        <fullName evidence="9">Inner membrane transporter RhtA</fullName>
    </submittedName>
</protein>
<feature type="domain" description="EamA" evidence="8">
    <location>
        <begin position="153"/>
        <end position="281"/>
    </location>
</feature>
<feature type="transmembrane region" description="Helical" evidence="7">
    <location>
        <begin position="269"/>
        <end position="285"/>
    </location>
</feature>
<comment type="caution">
    <text evidence="9">The sequence shown here is derived from an EMBL/GenBank/DDBJ whole genome shotgun (WGS) entry which is preliminary data.</text>
</comment>
<sequence length="323" mass="34129">MIAEPVPRTDTRIRGAGIPPWSLAIAAMLLIQLSNALSVTAIAEVGPAGTAWLRMTIGGAILWLIARPRVRSIRRSDIPPLLGLGLVTGFMTTFFLAAVERIPLGTAVAIEFLGPLLVAGIASKKRGSLIWPLLAFVGVVLLTEPWHGEIDLIGVGFALAAGACWGLYNVLTQRVGDRFSGISGLALTIPIAAVFTAAVGIPQVVTGNPAWWVLLLVAGIAVITPVISFGLEMLALRRMTHTAFGTLLAVEPAFGILIGLLVLSQSPTLMQLVGIAIVILAGAAAQRGSARAPAHLGELERRRVDERARLGEVTRNLNLDREH</sequence>
<comment type="subcellular location">
    <subcellularLocation>
        <location evidence="1">Cell membrane</location>
        <topology evidence="1">Multi-pass membrane protein</topology>
    </subcellularLocation>
</comment>
<keyword evidence="4 7" id="KW-0812">Transmembrane</keyword>
<evidence type="ECO:0000256" key="5">
    <source>
        <dbReference type="ARBA" id="ARBA00022989"/>
    </source>
</evidence>
<keyword evidence="10" id="KW-1185">Reference proteome</keyword>
<keyword evidence="3" id="KW-1003">Cell membrane</keyword>
<dbReference type="InterPro" id="IPR000620">
    <property type="entry name" value="EamA_dom"/>
</dbReference>
<dbReference type="SUPFAM" id="SSF103481">
    <property type="entry name" value="Multidrug resistance efflux transporter EmrE"/>
    <property type="match status" value="2"/>
</dbReference>
<dbReference type="AlphaFoldDB" id="A0A4R6S122"/>
<evidence type="ECO:0000313" key="10">
    <source>
        <dbReference type="Proteomes" id="UP000295601"/>
    </source>
</evidence>
<evidence type="ECO:0000259" key="8">
    <source>
        <dbReference type="Pfam" id="PF00892"/>
    </source>
</evidence>
<feature type="transmembrane region" description="Helical" evidence="7">
    <location>
        <begin position="21"/>
        <end position="43"/>
    </location>
</feature>
<feature type="transmembrane region" description="Helical" evidence="7">
    <location>
        <begin position="104"/>
        <end position="122"/>
    </location>
</feature>
<feature type="transmembrane region" description="Helical" evidence="7">
    <location>
        <begin position="183"/>
        <end position="205"/>
    </location>
</feature>